<dbReference type="InterPro" id="IPR021109">
    <property type="entry name" value="Peptidase_aspartic_dom_sf"/>
</dbReference>
<dbReference type="PROSITE" id="PS00141">
    <property type="entry name" value="ASP_PROTEASE"/>
    <property type="match status" value="1"/>
</dbReference>
<sequence>MRTVLCLLALLGLSLAHVHQMRLRKQDSVRQMLARNGQWEQYNAQKNQQRASRVSFDAGFPQKVNDYDDAQYVGNITIGTPGQLFQVILDTGSANLWVPDQTCSGGISNPCDKKHKFHSSESSTWVKNGKA</sequence>
<comment type="caution">
    <text evidence="5">The sequence shown here is derived from an EMBL/GenBank/DDBJ whole genome shotgun (WGS) entry which is preliminary data.</text>
</comment>
<dbReference type="GO" id="GO:0005764">
    <property type="term" value="C:lysosome"/>
    <property type="evidence" value="ECO:0007669"/>
    <property type="project" value="TreeGrafter"/>
</dbReference>
<evidence type="ECO:0000256" key="3">
    <source>
        <dbReference type="SAM" id="SignalP"/>
    </source>
</evidence>
<evidence type="ECO:0000313" key="6">
    <source>
        <dbReference type="Proteomes" id="UP001432322"/>
    </source>
</evidence>
<evidence type="ECO:0000256" key="1">
    <source>
        <dbReference type="ARBA" id="ARBA00007447"/>
    </source>
</evidence>
<dbReference type="Pfam" id="PF00026">
    <property type="entry name" value="Asp"/>
    <property type="match status" value="1"/>
</dbReference>
<dbReference type="AlphaFoldDB" id="A0AAV5V2L8"/>
<gene>
    <name evidence="5" type="ORF">PFISCL1PPCAC_3456</name>
</gene>
<dbReference type="PANTHER" id="PTHR47966:SF45">
    <property type="entry name" value="PEPTIDASE A1 DOMAIN-CONTAINING PROTEIN"/>
    <property type="match status" value="1"/>
</dbReference>
<evidence type="ECO:0000313" key="5">
    <source>
        <dbReference type="EMBL" id="GMT12159.1"/>
    </source>
</evidence>
<dbReference type="EMBL" id="BTSY01000001">
    <property type="protein sequence ID" value="GMT12159.1"/>
    <property type="molecule type" value="Genomic_DNA"/>
</dbReference>
<evidence type="ECO:0000259" key="4">
    <source>
        <dbReference type="PROSITE" id="PS51767"/>
    </source>
</evidence>
<comment type="similarity">
    <text evidence="1">Belongs to the peptidase A1 family.</text>
</comment>
<keyword evidence="3" id="KW-0732">Signal</keyword>
<keyword evidence="6" id="KW-1185">Reference proteome</keyword>
<dbReference type="PANTHER" id="PTHR47966">
    <property type="entry name" value="BETA-SITE APP-CLEAVING ENZYME, ISOFORM A-RELATED"/>
    <property type="match status" value="1"/>
</dbReference>
<dbReference type="SUPFAM" id="SSF50630">
    <property type="entry name" value="Acid proteases"/>
    <property type="match status" value="1"/>
</dbReference>
<feature type="signal peptide" evidence="3">
    <location>
        <begin position="1"/>
        <end position="16"/>
    </location>
</feature>
<dbReference type="InterPro" id="IPR001461">
    <property type="entry name" value="Aspartic_peptidase_A1"/>
</dbReference>
<name>A0AAV5V2L8_9BILA</name>
<protein>
    <recommendedName>
        <fullName evidence="4">Peptidase A1 domain-containing protein</fullName>
    </recommendedName>
</protein>
<accession>A0AAV5V2L8</accession>
<keyword evidence="2" id="KW-1015">Disulfide bond</keyword>
<reference evidence="5" key="1">
    <citation type="submission" date="2023-10" db="EMBL/GenBank/DDBJ databases">
        <title>Genome assembly of Pristionchus species.</title>
        <authorList>
            <person name="Yoshida K."/>
            <person name="Sommer R.J."/>
        </authorList>
    </citation>
    <scope>NUCLEOTIDE SEQUENCE</scope>
    <source>
        <strain evidence="5">RS5133</strain>
    </source>
</reference>
<dbReference type="GO" id="GO:0004190">
    <property type="term" value="F:aspartic-type endopeptidase activity"/>
    <property type="evidence" value="ECO:0007669"/>
    <property type="project" value="InterPro"/>
</dbReference>
<dbReference type="InterPro" id="IPR033121">
    <property type="entry name" value="PEPTIDASE_A1"/>
</dbReference>
<dbReference type="PROSITE" id="PS51767">
    <property type="entry name" value="PEPTIDASE_A1"/>
    <property type="match status" value="1"/>
</dbReference>
<evidence type="ECO:0000256" key="2">
    <source>
        <dbReference type="PIRSR" id="PIRSR601461-2"/>
    </source>
</evidence>
<dbReference type="InterPro" id="IPR001969">
    <property type="entry name" value="Aspartic_peptidase_AS"/>
</dbReference>
<organism evidence="5 6">
    <name type="scientific">Pristionchus fissidentatus</name>
    <dbReference type="NCBI Taxonomy" id="1538716"/>
    <lineage>
        <taxon>Eukaryota</taxon>
        <taxon>Metazoa</taxon>
        <taxon>Ecdysozoa</taxon>
        <taxon>Nematoda</taxon>
        <taxon>Chromadorea</taxon>
        <taxon>Rhabditida</taxon>
        <taxon>Rhabditina</taxon>
        <taxon>Diplogasteromorpha</taxon>
        <taxon>Diplogasteroidea</taxon>
        <taxon>Neodiplogasteridae</taxon>
        <taxon>Pristionchus</taxon>
    </lineage>
</organism>
<feature type="disulfide bond" evidence="2">
    <location>
        <begin position="103"/>
        <end position="111"/>
    </location>
</feature>
<feature type="chain" id="PRO_5043876483" description="Peptidase A1 domain-containing protein" evidence="3">
    <location>
        <begin position="17"/>
        <end position="131"/>
    </location>
</feature>
<dbReference type="GO" id="GO:0006508">
    <property type="term" value="P:proteolysis"/>
    <property type="evidence" value="ECO:0007669"/>
    <property type="project" value="InterPro"/>
</dbReference>
<feature type="domain" description="Peptidase A1" evidence="4">
    <location>
        <begin position="72"/>
        <end position="131"/>
    </location>
</feature>
<dbReference type="Gene3D" id="2.40.70.10">
    <property type="entry name" value="Acid Proteases"/>
    <property type="match status" value="1"/>
</dbReference>
<proteinExistence type="inferred from homology"/>
<dbReference type="Proteomes" id="UP001432322">
    <property type="component" value="Unassembled WGS sequence"/>
</dbReference>